<dbReference type="EMBL" id="JAHYBX010000006">
    <property type="protein sequence ID" value="MCA1857355.1"/>
    <property type="molecule type" value="Genomic_DNA"/>
</dbReference>
<evidence type="ECO:0000259" key="1">
    <source>
        <dbReference type="Pfam" id="PF13336"/>
    </source>
</evidence>
<dbReference type="Gene3D" id="3.40.1080.20">
    <property type="entry name" value="Acetyl-CoA hydrolase/transferase C-terminal domain"/>
    <property type="match status" value="1"/>
</dbReference>
<dbReference type="InterPro" id="IPR046433">
    <property type="entry name" value="ActCoA_hydro"/>
</dbReference>
<dbReference type="InterPro" id="IPR037171">
    <property type="entry name" value="NagB/RpiA_transferase-like"/>
</dbReference>
<reference evidence="2 3" key="1">
    <citation type="submission" date="2021-07" db="EMBL/GenBank/DDBJ databases">
        <title>Characterization of Violacein-producing bacteria and related species.</title>
        <authorList>
            <person name="Wilson H.S."/>
            <person name="De Leon M.E."/>
        </authorList>
    </citation>
    <scope>NUCLEOTIDE SEQUENCE [LARGE SCALE GENOMIC DNA]</scope>
    <source>
        <strain evidence="2 3">HSC-2F05</strain>
    </source>
</reference>
<dbReference type="Gene3D" id="3.30.750.70">
    <property type="entry name" value="4-hydroxybutyrate coenzyme like domains"/>
    <property type="match status" value="1"/>
</dbReference>
<dbReference type="InterPro" id="IPR026888">
    <property type="entry name" value="AcetylCoA_hyd_C"/>
</dbReference>
<sequence>MPKPLTEARLHQLLTPQARVYAPGCAGHSLLFEAWLRAAPPSCAGAEYCGVWIPGVNGVDFSAVAGGSRATAFFMSPLLHPGYRAGRVDYLPLHYHAIPPYLARRGRFDLALVQVAPPDADGRCSLGVAADFTPAALASGARILAHVNPRMPRTVGPSIDWDDIDYAVEADLPLLSVEDEAPDPAMEALARVVAERIGDGATLQFGLGRLQAALLRQLTGRRQLRIHSGMVSSALLGLAESGALAAPDRTAPPVVTGVALGSDALYRRLAEPGLARFAPVAYTHANATLAALPRLVSINSALNVDLLGQVNGETLDGRQVSGVGGMLDFVRGARLSEGGMSILALPATARGGTLSRIVVSFGGLVSVGRTDVDCVVTEYGCADLRYLGVAARAQALIGIAAPQFRDGLAAQWHLLQKQL</sequence>
<keyword evidence="3" id="KW-1185">Reference proteome</keyword>
<dbReference type="PANTHER" id="PTHR21432">
    <property type="entry name" value="ACETYL-COA HYDROLASE-RELATED"/>
    <property type="match status" value="1"/>
</dbReference>
<evidence type="ECO:0000313" key="3">
    <source>
        <dbReference type="Proteomes" id="UP001198602"/>
    </source>
</evidence>
<organism evidence="2 3">
    <name type="scientific">Massilia hydrophila</name>
    <dbReference type="NCBI Taxonomy" id="3044279"/>
    <lineage>
        <taxon>Bacteria</taxon>
        <taxon>Pseudomonadati</taxon>
        <taxon>Pseudomonadota</taxon>
        <taxon>Betaproteobacteria</taxon>
        <taxon>Burkholderiales</taxon>
        <taxon>Oxalobacteraceae</taxon>
        <taxon>Telluria group</taxon>
        <taxon>Massilia</taxon>
    </lineage>
</organism>
<protein>
    <recommendedName>
        <fullName evidence="1">Acetyl-CoA hydrolase/transferase C-terminal domain-containing protein</fullName>
    </recommendedName>
</protein>
<dbReference type="SUPFAM" id="SSF100950">
    <property type="entry name" value="NagB/RpiA/CoA transferase-like"/>
    <property type="match status" value="2"/>
</dbReference>
<dbReference type="Proteomes" id="UP001198602">
    <property type="component" value="Unassembled WGS sequence"/>
</dbReference>
<feature type="domain" description="Acetyl-CoA hydrolase/transferase C-terminal" evidence="1">
    <location>
        <begin position="261"/>
        <end position="411"/>
    </location>
</feature>
<proteinExistence type="predicted"/>
<accession>A0ABS7YCC6</accession>
<dbReference type="RefSeq" id="WP_225239571.1">
    <property type="nucleotide sequence ID" value="NZ_JAHYBX010000006.1"/>
</dbReference>
<dbReference type="Gene3D" id="3.40.1080.10">
    <property type="entry name" value="Glutaconate Coenzyme A-transferase"/>
    <property type="match status" value="1"/>
</dbReference>
<dbReference type="PANTHER" id="PTHR21432:SF20">
    <property type="entry name" value="ACETYL-COA HYDROLASE"/>
    <property type="match status" value="1"/>
</dbReference>
<evidence type="ECO:0000313" key="2">
    <source>
        <dbReference type="EMBL" id="MCA1857355.1"/>
    </source>
</evidence>
<name>A0ABS7YCC6_9BURK</name>
<dbReference type="InterPro" id="IPR038460">
    <property type="entry name" value="AcetylCoA_hyd_C_sf"/>
</dbReference>
<dbReference type="Pfam" id="PF13336">
    <property type="entry name" value="AcetylCoA_hyd_C"/>
    <property type="match status" value="1"/>
</dbReference>
<gene>
    <name evidence="2" type="ORF">LE190_15685</name>
</gene>
<comment type="caution">
    <text evidence="2">The sequence shown here is derived from an EMBL/GenBank/DDBJ whole genome shotgun (WGS) entry which is preliminary data.</text>
</comment>